<feature type="coiled-coil region" evidence="1">
    <location>
        <begin position="47"/>
        <end position="89"/>
    </location>
</feature>
<dbReference type="Proteomes" id="UP000229647">
    <property type="component" value="Unassembled WGS sequence"/>
</dbReference>
<protein>
    <recommendedName>
        <fullName evidence="4">Peptide chain release factor 2</fullName>
    </recommendedName>
</protein>
<evidence type="ECO:0000256" key="1">
    <source>
        <dbReference type="SAM" id="Coils"/>
    </source>
</evidence>
<comment type="caution">
    <text evidence="2">The sequence shown here is derived from an EMBL/GenBank/DDBJ whole genome shotgun (WGS) entry which is preliminary data.</text>
</comment>
<gene>
    <name evidence="2" type="ORF">CO165_00575</name>
</gene>
<keyword evidence="1" id="KW-0175">Coiled coil</keyword>
<evidence type="ECO:0000313" key="2">
    <source>
        <dbReference type="EMBL" id="PJA56002.1"/>
    </source>
</evidence>
<organism evidence="2 3">
    <name type="scientific">Candidatus Roizmanbacteria bacterium CG_4_9_14_3_um_filter_33_18</name>
    <dbReference type="NCBI Taxonomy" id="1974841"/>
    <lineage>
        <taxon>Bacteria</taxon>
        <taxon>Candidatus Roizmaniibacteriota</taxon>
    </lineage>
</organism>
<dbReference type="AlphaFoldDB" id="A0A2M7XZ33"/>
<dbReference type="EMBL" id="PFWL01000024">
    <property type="protein sequence ID" value="PJA56002.1"/>
    <property type="molecule type" value="Genomic_DNA"/>
</dbReference>
<name>A0A2M7XZ33_9BACT</name>
<accession>A0A2M7XZ33</accession>
<evidence type="ECO:0008006" key="4">
    <source>
        <dbReference type="Google" id="ProtNLM"/>
    </source>
</evidence>
<evidence type="ECO:0000313" key="3">
    <source>
        <dbReference type="Proteomes" id="UP000229647"/>
    </source>
</evidence>
<feature type="non-terminal residue" evidence="2">
    <location>
        <position position="89"/>
    </location>
</feature>
<dbReference type="Gene3D" id="1.20.58.410">
    <property type="entry name" value="Release factor"/>
    <property type="match status" value="1"/>
</dbReference>
<proteinExistence type="predicted"/>
<sequence length="89" mass="10449">MEINLEQLKTKYQSILSKANLGGKKIESKTLEEQSYESTFWSDPKKAGEIMKKITELKKEIEDLEMIELLLEENQLEEAKKLINKYEIL</sequence>
<reference evidence="3" key="1">
    <citation type="submission" date="2017-09" db="EMBL/GenBank/DDBJ databases">
        <title>Depth-based differentiation of microbial function through sediment-hosted aquifers and enrichment of novel symbionts in the deep terrestrial subsurface.</title>
        <authorList>
            <person name="Probst A.J."/>
            <person name="Ladd B."/>
            <person name="Jarett J.K."/>
            <person name="Geller-Mcgrath D.E."/>
            <person name="Sieber C.M.K."/>
            <person name="Emerson J.B."/>
            <person name="Anantharaman K."/>
            <person name="Thomas B.C."/>
            <person name="Malmstrom R."/>
            <person name="Stieglmeier M."/>
            <person name="Klingl A."/>
            <person name="Woyke T."/>
            <person name="Ryan C.M."/>
            <person name="Banfield J.F."/>
        </authorList>
    </citation>
    <scope>NUCLEOTIDE SEQUENCE [LARGE SCALE GENOMIC DNA]</scope>
</reference>